<dbReference type="AlphaFoldDB" id="A0A9R1WLY6"/>
<sequence>MMISIFDIVVGDVIHLMIRDQVDLMAGCKVADGCSTMMVTSVGMNTEWGLFMASISNNDIDEERPLQVRLSGVAMFIGKIGLLVAVSVLVILLIRFFTGYIEDDEGKVEFITGKTSVKDAMDGVVKIFTVVKNDPPNDTSTLPPKIVSLLVESVAHNTSSSVFSPEGGRDVEVSGSPTEKAILQWGVKVMLIISVIIASWNEF</sequence>
<reference evidence="3 4" key="1">
    <citation type="journal article" date="2017" name="Nat. Commun.">
        <title>Genome assembly with in vitro proximity ligation data and whole-genome triplication in lettuce.</title>
        <authorList>
            <person name="Reyes-Chin-Wo S."/>
            <person name="Wang Z."/>
            <person name="Yang X."/>
            <person name="Kozik A."/>
            <person name="Arikit S."/>
            <person name="Song C."/>
            <person name="Xia L."/>
            <person name="Froenicke L."/>
            <person name="Lavelle D.O."/>
            <person name="Truco M.J."/>
            <person name="Xia R."/>
            <person name="Zhu S."/>
            <person name="Xu C."/>
            <person name="Xu H."/>
            <person name="Xu X."/>
            <person name="Cox K."/>
            <person name="Korf I."/>
            <person name="Meyers B.C."/>
            <person name="Michelmore R.W."/>
        </authorList>
    </citation>
    <scope>NUCLEOTIDE SEQUENCE [LARGE SCALE GENOMIC DNA]</scope>
    <source>
        <strain evidence="4">cv. Salinas</strain>
        <tissue evidence="3">Seedlings</tissue>
    </source>
</reference>
<evidence type="ECO:0000256" key="2">
    <source>
        <dbReference type="SAM" id="Phobius"/>
    </source>
</evidence>
<evidence type="ECO:0000313" key="3">
    <source>
        <dbReference type="EMBL" id="KAJ0224906.1"/>
    </source>
</evidence>
<evidence type="ECO:0000256" key="1">
    <source>
        <dbReference type="ARBA" id="ARBA00022842"/>
    </source>
</evidence>
<organism evidence="3 4">
    <name type="scientific">Lactuca sativa</name>
    <name type="common">Garden lettuce</name>
    <dbReference type="NCBI Taxonomy" id="4236"/>
    <lineage>
        <taxon>Eukaryota</taxon>
        <taxon>Viridiplantae</taxon>
        <taxon>Streptophyta</taxon>
        <taxon>Embryophyta</taxon>
        <taxon>Tracheophyta</taxon>
        <taxon>Spermatophyta</taxon>
        <taxon>Magnoliopsida</taxon>
        <taxon>eudicotyledons</taxon>
        <taxon>Gunneridae</taxon>
        <taxon>Pentapetalae</taxon>
        <taxon>asterids</taxon>
        <taxon>campanulids</taxon>
        <taxon>Asterales</taxon>
        <taxon>Asteraceae</taxon>
        <taxon>Cichorioideae</taxon>
        <taxon>Cichorieae</taxon>
        <taxon>Lactucinae</taxon>
        <taxon>Lactuca</taxon>
    </lineage>
</organism>
<keyword evidence="2" id="KW-1133">Transmembrane helix</keyword>
<keyword evidence="2" id="KW-0472">Membrane</keyword>
<evidence type="ECO:0000313" key="4">
    <source>
        <dbReference type="Proteomes" id="UP000235145"/>
    </source>
</evidence>
<dbReference type="PANTHER" id="PTHR24093">
    <property type="entry name" value="CATION TRANSPORTING ATPASE"/>
    <property type="match status" value="1"/>
</dbReference>
<name>A0A9R1WLY6_LACSA</name>
<comment type="caution">
    <text evidence="3">The sequence shown here is derived from an EMBL/GenBank/DDBJ whole genome shotgun (WGS) entry which is preliminary data.</text>
</comment>
<feature type="transmembrane region" description="Helical" evidence="2">
    <location>
        <begin position="73"/>
        <end position="97"/>
    </location>
</feature>
<protein>
    <submittedName>
        <fullName evidence="3">Uncharacterized protein</fullName>
    </submittedName>
</protein>
<dbReference type="EMBL" id="NBSK02000001">
    <property type="protein sequence ID" value="KAJ0224906.1"/>
    <property type="molecule type" value="Genomic_DNA"/>
</dbReference>
<dbReference type="Proteomes" id="UP000235145">
    <property type="component" value="Unassembled WGS sequence"/>
</dbReference>
<keyword evidence="4" id="KW-1185">Reference proteome</keyword>
<accession>A0A9R1WLY6</accession>
<keyword evidence="1" id="KW-0460">Magnesium</keyword>
<dbReference type="PANTHER" id="PTHR24093:SF519">
    <property type="entry name" value="CALCIUM-TRANSPORTING ATPASE"/>
    <property type="match status" value="1"/>
</dbReference>
<gene>
    <name evidence="3" type="ORF">LSAT_V11C100047820</name>
</gene>
<keyword evidence="2" id="KW-0812">Transmembrane</keyword>
<dbReference type="Gene3D" id="1.20.1110.10">
    <property type="entry name" value="Calcium-transporting ATPase, transmembrane domain"/>
    <property type="match status" value="1"/>
</dbReference>
<proteinExistence type="predicted"/>